<feature type="transmembrane region" description="Helical" evidence="7">
    <location>
        <begin position="318"/>
        <end position="337"/>
    </location>
</feature>
<comment type="subcellular location">
    <subcellularLocation>
        <location evidence="1">Cell membrane</location>
        <topology evidence="1">Multi-pass membrane protein</topology>
    </subcellularLocation>
</comment>
<name>A0A1S9T7U0_BACMY</name>
<evidence type="ECO:0000256" key="2">
    <source>
        <dbReference type="ARBA" id="ARBA00022448"/>
    </source>
</evidence>
<feature type="transmembrane region" description="Helical" evidence="7">
    <location>
        <begin position="262"/>
        <end position="283"/>
    </location>
</feature>
<feature type="transmembrane region" description="Helical" evidence="7">
    <location>
        <begin position="15"/>
        <end position="35"/>
    </location>
</feature>
<accession>A0A1S9T7U0</accession>
<sequence>MNNIKNLNLTLKVRLISNFFQEIITTAFLPFIALYLSDLVSVKFSGIFLSILVILNFPVALLGGYLIEIFPKKKSVLIYQLIMAISLILMAISLLNSYQNITLFCVSYSIFSITWGLQYSAMDTIIMDAITPDVENYVFKIDYWLTNVAVAFGAFLGGILYSANHSIVILMASLVFFLVYLALWKWIKKDSNALEIKKKHISFLNICHSYKDVLKDKQYVILSISFSIIMMAELSTSSYVAIRLKESFNDTMIFSFLIDGVKMYSTLMIVNTIIVVVFTYMVIKYTSFLNEKARLIMGLSFYVIGYSNIIYLNHLLPLILFMIIATIGEIVYAPIFDEKKYKMIPENKRGTYSGLNNLGYNISELLARFGIVLGTILSPLSMFIYTFVILSLGAMLMYYSIYYSIGTKKSLSTSRGENYYK</sequence>
<feature type="transmembrane region" description="Helical" evidence="7">
    <location>
        <begin position="295"/>
        <end position="312"/>
    </location>
</feature>
<dbReference type="InterPro" id="IPR050171">
    <property type="entry name" value="MFS_Transporters"/>
</dbReference>
<feature type="transmembrane region" description="Helical" evidence="7">
    <location>
        <begin position="219"/>
        <end position="242"/>
    </location>
</feature>
<keyword evidence="5 7" id="KW-1133">Transmembrane helix</keyword>
<reference evidence="8 9" key="1">
    <citation type="submission" date="2017-01" db="EMBL/GenBank/DDBJ databases">
        <title>Bacillus cereus isolates.</title>
        <authorList>
            <person name="Beno S.M."/>
        </authorList>
    </citation>
    <scope>NUCLEOTIDE SEQUENCE [LARGE SCALE GENOMIC DNA]</scope>
    <source>
        <strain evidence="8 9">FSL W7-1108</strain>
    </source>
</reference>
<dbReference type="PANTHER" id="PTHR23517">
    <property type="entry name" value="RESISTANCE PROTEIN MDTM, PUTATIVE-RELATED-RELATED"/>
    <property type="match status" value="1"/>
</dbReference>
<dbReference type="PANTHER" id="PTHR23517:SF3">
    <property type="entry name" value="INTEGRAL MEMBRANE TRANSPORT PROTEIN"/>
    <property type="match status" value="1"/>
</dbReference>
<keyword evidence="6 7" id="KW-0472">Membrane</keyword>
<proteinExistence type="predicted"/>
<keyword evidence="2" id="KW-0813">Transport</keyword>
<feature type="transmembrane region" description="Helical" evidence="7">
    <location>
        <begin position="358"/>
        <end position="377"/>
    </location>
</feature>
<comment type="caution">
    <text evidence="8">The sequence shown here is derived from an EMBL/GenBank/DDBJ whole genome shotgun (WGS) entry which is preliminary data.</text>
</comment>
<dbReference type="Proteomes" id="UP000190696">
    <property type="component" value="Unassembled WGS sequence"/>
</dbReference>
<feature type="transmembrane region" description="Helical" evidence="7">
    <location>
        <begin position="383"/>
        <end position="405"/>
    </location>
</feature>
<evidence type="ECO:0000313" key="8">
    <source>
        <dbReference type="EMBL" id="OOR06007.1"/>
    </source>
</evidence>
<feature type="transmembrane region" description="Helical" evidence="7">
    <location>
        <begin position="76"/>
        <end position="95"/>
    </location>
</feature>
<feature type="transmembrane region" description="Helical" evidence="7">
    <location>
        <begin position="101"/>
        <end position="122"/>
    </location>
</feature>
<keyword evidence="4 7" id="KW-0812">Transmembrane</keyword>
<evidence type="ECO:0000313" key="9">
    <source>
        <dbReference type="Proteomes" id="UP000190696"/>
    </source>
</evidence>
<keyword evidence="3" id="KW-1003">Cell membrane</keyword>
<dbReference type="InterPro" id="IPR036259">
    <property type="entry name" value="MFS_trans_sf"/>
</dbReference>
<dbReference type="Pfam" id="PF07690">
    <property type="entry name" value="MFS_1"/>
    <property type="match status" value="1"/>
</dbReference>
<dbReference type="GO" id="GO:0005886">
    <property type="term" value="C:plasma membrane"/>
    <property type="evidence" value="ECO:0007669"/>
    <property type="project" value="UniProtKB-SubCell"/>
</dbReference>
<evidence type="ECO:0000256" key="6">
    <source>
        <dbReference type="ARBA" id="ARBA00023136"/>
    </source>
</evidence>
<gene>
    <name evidence="8" type="ORF">BW900_14180</name>
</gene>
<evidence type="ECO:0000256" key="5">
    <source>
        <dbReference type="ARBA" id="ARBA00022989"/>
    </source>
</evidence>
<evidence type="ECO:0000256" key="4">
    <source>
        <dbReference type="ARBA" id="ARBA00022692"/>
    </source>
</evidence>
<feature type="transmembrane region" description="Helical" evidence="7">
    <location>
        <begin position="167"/>
        <end position="187"/>
    </location>
</feature>
<dbReference type="Gene3D" id="1.20.1250.20">
    <property type="entry name" value="MFS general substrate transporter like domains"/>
    <property type="match status" value="1"/>
</dbReference>
<protein>
    <submittedName>
        <fullName evidence="8">MFS transporter</fullName>
    </submittedName>
</protein>
<organism evidence="8 9">
    <name type="scientific">Bacillus mycoides</name>
    <dbReference type="NCBI Taxonomy" id="1405"/>
    <lineage>
        <taxon>Bacteria</taxon>
        <taxon>Bacillati</taxon>
        <taxon>Bacillota</taxon>
        <taxon>Bacilli</taxon>
        <taxon>Bacillales</taxon>
        <taxon>Bacillaceae</taxon>
        <taxon>Bacillus</taxon>
        <taxon>Bacillus cereus group</taxon>
    </lineage>
</organism>
<dbReference type="SUPFAM" id="SSF103473">
    <property type="entry name" value="MFS general substrate transporter"/>
    <property type="match status" value="1"/>
</dbReference>
<dbReference type="InterPro" id="IPR011701">
    <property type="entry name" value="MFS"/>
</dbReference>
<evidence type="ECO:0000256" key="7">
    <source>
        <dbReference type="SAM" id="Phobius"/>
    </source>
</evidence>
<dbReference type="CDD" id="cd17329">
    <property type="entry name" value="MFS_MdtH_MDR_like"/>
    <property type="match status" value="1"/>
</dbReference>
<feature type="transmembrane region" description="Helical" evidence="7">
    <location>
        <begin position="47"/>
        <end position="67"/>
    </location>
</feature>
<evidence type="ECO:0000256" key="3">
    <source>
        <dbReference type="ARBA" id="ARBA00022475"/>
    </source>
</evidence>
<dbReference type="GO" id="GO:0022857">
    <property type="term" value="F:transmembrane transporter activity"/>
    <property type="evidence" value="ECO:0007669"/>
    <property type="project" value="InterPro"/>
</dbReference>
<feature type="transmembrane region" description="Helical" evidence="7">
    <location>
        <begin position="143"/>
        <end position="161"/>
    </location>
</feature>
<dbReference type="EMBL" id="MUAI01000010">
    <property type="protein sequence ID" value="OOR06007.1"/>
    <property type="molecule type" value="Genomic_DNA"/>
</dbReference>
<evidence type="ECO:0000256" key="1">
    <source>
        <dbReference type="ARBA" id="ARBA00004651"/>
    </source>
</evidence>
<dbReference type="AlphaFoldDB" id="A0A1S9T7U0"/>